<sequence>MAVVKPLLVKELREELRSSKLNLILILLLALYQQFFSLQNYASTFKDHTELLLSTATYSILYLAPIIIPFYGNTVMARSLQRERMNKSLLILMTTGLKPSLIWQIKTLAAFIISYVIYMICTVCDIVMIVYIMGLPFELNAANVLGALILSPLFAGSMLIVLSFIYWFFRNTLFITTAFTMLMTFGIWGISMQTPLTSFNPFILGGLSIVLPFLLLWLCSQLIKRQAKWKIGAI</sequence>
<gene>
    <name evidence="2" type="ORF">EHV15_15045</name>
</gene>
<comment type="caution">
    <text evidence="2">The sequence shown here is derived from an EMBL/GenBank/DDBJ whole genome shotgun (WGS) entry which is preliminary data.</text>
</comment>
<evidence type="ECO:0000313" key="2">
    <source>
        <dbReference type="EMBL" id="RRJ64099.1"/>
    </source>
</evidence>
<proteinExistence type="predicted"/>
<keyword evidence="3" id="KW-1185">Reference proteome</keyword>
<feature type="transmembrane region" description="Helical" evidence="1">
    <location>
        <begin position="108"/>
        <end position="132"/>
    </location>
</feature>
<feature type="transmembrane region" description="Helical" evidence="1">
    <location>
        <begin position="51"/>
        <end position="72"/>
    </location>
</feature>
<protein>
    <recommendedName>
        <fullName evidence="4">ABC transporter permease</fullName>
    </recommendedName>
</protein>
<dbReference type="AlphaFoldDB" id="A0A3P3U368"/>
<name>A0A3P3U368_9BACL</name>
<dbReference type="RefSeq" id="WP_128631919.1">
    <property type="nucleotide sequence ID" value="NZ_RRCN01000001.1"/>
</dbReference>
<keyword evidence="1" id="KW-0472">Membrane</keyword>
<dbReference type="Proteomes" id="UP000267017">
    <property type="component" value="Unassembled WGS sequence"/>
</dbReference>
<feature type="transmembrane region" description="Helical" evidence="1">
    <location>
        <begin position="173"/>
        <end position="190"/>
    </location>
</feature>
<keyword evidence="1" id="KW-1133">Transmembrane helix</keyword>
<reference evidence="2 3" key="1">
    <citation type="submission" date="2018-11" db="EMBL/GenBank/DDBJ databases">
        <title>Genome sequencing of Paenibacillus sp. KCOM 3021 (= ChDC PVNT-B20).</title>
        <authorList>
            <person name="Kook J.-K."/>
            <person name="Park S.-N."/>
            <person name="Lim Y.K."/>
        </authorList>
    </citation>
    <scope>NUCLEOTIDE SEQUENCE [LARGE SCALE GENOMIC DNA]</scope>
    <source>
        <strain evidence="2 3">KCOM 3021</strain>
    </source>
</reference>
<evidence type="ECO:0008006" key="4">
    <source>
        <dbReference type="Google" id="ProtNLM"/>
    </source>
</evidence>
<feature type="transmembrane region" description="Helical" evidence="1">
    <location>
        <begin position="21"/>
        <end position="39"/>
    </location>
</feature>
<keyword evidence="1" id="KW-0812">Transmembrane</keyword>
<feature type="transmembrane region" description="Helical" evidence="1">
    <location>
        <begin position="202"/>
        <end position="220"/>
    </location>
</feature>
<evidence type="ECO:0000313" key="3">
    <source>
        <dbReference type="Proteomes" id="UP000267017"/>
    </source>
</evidence>
<accession>A0A3P3U368</accession>
<evidence type="ECO:0000256" key="1">
    <source>
        <dbReference type="SAM" id="Phobius"/>
    </source>
</evidence>
<feature type="transmembrane region" description="Helical" evidence="1">
    <location>
        <begin position="144"/>
        <end position="166"/>
    </location>
</feature>
<dbReference type="EMBL" id="RRCN01000001">
    <property type="protein sequence ID" value="RRJ64099.1"/>
    <property type="molecule type" value="Genomic_DNA"/>
</dbReference>
<organism evidence="2 3">
    <name type="scientific">Paenibacillus oralis</name>
    <dbReference type="NCBI Taxonomy" id="2490856"/>
    <lineage>
        <taxon>Bacteria</taxon>
        <taxon>Bacillati</taxon>
        <taxon>Bacillota</taxon>
        <taxon>Bacilli</taxon>
        <taxon>Bacillales</taxon>
        <taxon>Paenibacillaceae</taxon>
        <taxon>Paenibacillus</taxon>
    </lineage>
</organism>